<organism evidence="3 4">
    <name type="scientific">Bodo saltans</name>
    <name type="common">Flagellated protozoan</name>
    <dbReference type="NCBI Taxonomy" id="75058"/>
    <lineage>
        <taxon>Eukaryota</taxon>
        <taxon>Discoba</taxon>
        <taxon>Euglenozoa</taxon>
        <taxon>Kinetoplastea</taxon>
        <taxon>Metakinetoplastina</taxon>
        <taxon>Eubodonida</taxon>
        <taxon>Bodonidae</taxon>
        <taxon>Bodo</taxon>
    </lineage>
</organism>
<gene>
    <name evidence="3" type="ORF">BSAL_46235</name>
</gene>
<dbReference type="VEuPathDB" id="TriTrypDB:BSAL_46235"/>
<evidence type="ECO:0000313" key="3">
    <source>
        <dbReference type="EMBL" id="CUG94048.1"/>
    </source>
</evidence>
<dbReference type="InterPro" id="IPR036020">
    <property type="entry name" value="WW_dom_sf"/>
</dbReference>
<feature type="domain" description="WW" evidence="2">
    <location>
        <begin position="346"/>
        <end position="380"/>
    </location>
</feature>
<keyword evidence="4" id="KW-1185">Reference proteome</keyword>
<dbReference type="GO" id="GO:0003723">
    <property type="term" value="F:RNA binding"/>
    <property type="evidence" value="ECO:0007669"/>
    <property type="project" value="TreeGrafter"/>
</dbReference>
<dbReference type="SMART" id="SM00612">
    <property type="entry name" value="Kelch"/>
    <property type="match status" value="3"/>
</dbReference>
<dbReference type="PROSITE" id="PS50020">
    <property type="entry name" value="WW_DOMAIN_2"/>
    <property type="match status" value="6"/>
</dbReference>
<feature type="domain" description="WW" evidence="2">
    <location>
        <begin position="68"/>
        <end position="96"/>
    </location>
</feature>
<name>A0A0S4JVH8_BODSA</name>
<dbReference type="PANTHER" id="PTHR11864">
    <property type="entry name" value="PRE-MRNA-PROCESSING PROTEIN PRP40"/>
    <property type="match status" value="1"/>
</dbReference>
<feature type="region of interest" description="Disordered" evidence="1">
    <location>
        <begin position="170"/>
        <end position="226"/>
    </location>
</feature>
<feature type="compositionally biased region" description="Low complexity" evidence="1">
    <location>
        <begin position="307"/>
        <end position="326"/>
    </location>
</feature>
<dbReference type="AlphaFoldDB" id="A0A0S4JVH8"/>
<evidence type="ECO:0000259" key="2">
    <source>
        <dbReference type="PROSITE" id="PS50020"/>
    </source>
</evidence>
<reference evidence="4" key="1">
    <citation type="submission" date="2015-09" db="EMBL/GenBank/DDBJ databases">
        <authorList>
            <consortium name="Pathogen Informatics"/>
        </authorList>
    </citation>
    <scope>NUCLEOTIDE SEQUENCE [LARGE SCALE GENOMIC DNA]</scope>
    <source>
        <strain evidence="4">Lake Konstanz</strain>
    </source>
</reference>
<feature type="domain" description="WW" evidence="2">
    <location>
        <begin position="136"/>
        <end position="164"/>
    </location>
</feature>
<accession>A0A0S4JVH8</accession>
<feature type="domain" description="WW" evidence="2">
    <location>
        <begin position="217"/>
        <end position="251"/>
    </location>
</feature>
<feature type="domain" description="WW" evidence="2">
    <location>
        <begin position="1"/>
        <end position="31"/>
    </location>
</feature>
<dbReference type="PANTHER" id="PTHR11864:SF35">
    <property type="entry name" value="WW DOMAIN-CONTAINING PROTEIN"/>
    <property type="match status" value="1"/>
</dbReference>
<feature type="compositionally biased region" description="Pro residues" evidence="1">
    <location>
        <begin position="327"/>
        <end position="338"/>
    </location>
</feature>
<evidence type="ECO:0000313" key="4">
    <source>
        <dbReference type="Proteomes" id="UP000051952"/>
    </source>
</evidence>
<dbReference type="GO" id="GO:0071004">
    <property type="term" value="C:U2-type prespliceosome"/>
    <property type="evidence" value="ECO:0007669"/>
    <property type="project" value="TreeGrafter"/>
</dbReference>
<dbReference type="GO" id="GO:0045292">
    <property type="term" value="P:mRNA cis splicing, via spliceosome"/>
    <property type="evidence" value="ECO:0007669"/>
    <property type="project" value="InterPro"/>
</dbReference>
<feature type="region of interest" description="Disordered" evidence="1">
    <location>
        <begin position="256"/>
        <end position="346"/>
    </location>
</feature>
<feature type="domain" description="WW" evidence="2">
    <location>
        <begin position="275"/>
        <end position="303"/>
    </location>
</feature>
<dbReference type="SUPFAM" id="SSF117281">
    <property type="entry name" value="Kelch motif"/>
    <property type="match status" value="1"/>
</dbReference>
<proteinExistence type="predicted"/>
<dbReference type="InterPro" id="IPR006652">
    <property type="entry name" value="Kelch_1"/>
</dbReference>
<sequence>MTWIAKLDGATGKTYYYNKETRETQWKKPDDYVEPAASVAAAPPPVVAPLATPVSASTTSTATSGDVWIEKLDQSSQKPYYYNKATRETTWVRPVNFVGAISEALTTGATATAQPVVVAPSSASATIAPNDDADVWQSKVDATSGKTYYYNKRTKEVTWSNPNLSAESVTASALSKKDEELGGTRRDPAAGATPQPSRHDTPNRQREDNSQPDVSASNVPEPWIEKVDPASKRHFYYNPITKETTWTMPAAKSSQVLAADQRRPDANATTSGGQWLEKMDASSGKPYYYNTETRETSWKRPTDMGNADATPSAAAAAAAPSGGQSPASPPAAKPPVPAAAPLSAASTKSSNWVRKVDYRSGQYMYHNVVTGETQWTDPSDAQPVLTLPLSAEAIFVIGGNAKPTPAQQDRQPPGTTFQTVEMLDGKQWNVLQASFLAEKVPQSVLPVQVLPCDVDDITVIHTSRTECVIFGKRTLDHAPFCMQWNSETLQRTNRFDLQGLVAYGAAFSAVANGVIATGGYLDESMQNVASDAIVIDFHTSRPFLLPRMNIKRANHAIAVLDLSNSERLMWFAYVFGGFDGERKSSSVERYVAGKSSWEVMEDMPLARSGHAAVVVDRTIYVLGGRSGYKVLHEVHSMHVQSDHWRNVRPMHHARCNFGAVY</sequence>
<protein>
    <recommendedName>
        <fullName evidence="2">WW domain-containing protein</fullName>
    </recommendedName>
</protein>
<feature type="non-terminal residue" evidence="3">
    <location>
        <position position="661"/>
    </location>
</feature>
<dbReference type="SMART" id="SM00456">
    <property type="entry name" value="WW"/>
    <property type="match status" value="6"/>
</dbReference>
<dbReference type="CDD" id="cd00201">
    <property type="entry name" value="WW"/>
    <property type="match status" value="6"/>
</dbReference>
<dbReference type="Pfam" id="PF00397">
    <property type="entry name" value="WW"/>
    <property type="match status" value="5"/>
</dbReference>
<dbReference type="InterPro" id="IPR015915">
    <property type="entry name" value="Kelch-typ_b-propeller"/>
</dbReference>
<dbReference type="Gene3D" id="2.120.10.80">
    <property type="entry name" value="Kelch-type beta propeller"/>
    <property type="match status" value="1"/>
</dbReference>
<dbReference type="Proteomes" id="UP000051952">
    <property type="component" value="Unassembled WGS sequence"/>
</dbReference>
<dbReference type="GO" id="GO:0005685">
    <property type="term" value="C:U1 snRNP"/>
    <property type="evidence" value="ECO:0007669"/>
    <property type="project" value="TreeGrafter"/>
</dbReference>
<dbReference type="InterPro" id="IPR001202">
    <property type="entry name" value="WW_dom"/>
</dbReference>
<feature type="compositionally biased region" description="Basic and acidic residues" evidence="1">
    <location>
        <begin position="292"/>
        <end position="302"/>
    </location>
</feature>
<dbReference type="OrthoDB" id="3045089at2759"/>
<feature type="compositionally biased region" description="Basic and acidic residues" evidence="1">
    <location>
        <begin position="197"/>
        <end position="209"/>
    </location>
</feature>
<evidence type="ECO:0000256" key="1">
    <source>
        <dbReference type="SAM" id="MobiDB-lite"/>
    </source>
</evidence>
<dbReference type="EMBL" id="CYKH01002219">
    <property type="protein sequence ID" value="CUG94048.1"/>
    <property type="molecule type" value="Genomic_DNA"/>
</dbReference>
<dbReference type="Gene3D" id="2.20.70.10">
    <property type="match status" value="6"/>
</dbReference>
<dbReference type="PROSITE" id="PS01159">
    <property type="entry name" value="WW_DOMAIN_1"/>
    <property type="match status" value="4"/>
</dbReference>
<dbReference type="Pfam" id="PF01344">
    <property type="entry name" value="Kelch_1"/>
    <property type="match status" value="2"/>
</dbReference>
<dbReference type="InterPro" id="IPR039726">
    <property type="entry name" value="Prp40-like"/>
</dbReference>
<dbReference type="SUPFAM" id="SSF51045">
    <property type="entry name" value="WW domain"/>
    <property type="match status" value="6"/>
</dbReference>
<feature type="compositionally biased region" description="Basic and acidic residues" evidence="1">
    <location>
        <begin position="175"/>
        <end position="188"/>
    </location>
</feature>